<evidence type="ECO:0000313" key="3">
    <source>
        <dbReference type="EMBL" id="QHS94784.1"/>
    </source>
</evidence>
<sequence>MGDDQALTQFILIAIITYFFNKNMAVVMLVSLLMTNFLKVTTIKVNREGMKNKKKKVEDDEDEEDEGEMDMGDMMDSLQDKLDDAADTIPTTSKSTPALDEPRRKSKNSRAMEKDEFEKSASTNKKNKSKKEKFQNAGKKGGNNYVDQAATLEAAYDNLDGILGKDGISSLTKETEFLVKQQKNLAKTMESMAPLVKNAKEMLAGFNLDSLKGVAGVQGLMK</sequence>
<keyword evidence="2" id="KW-0472">Membrane</keyword>
<dbReference type="AlphaFoldDB" id="A0A6C0BT37"/>
<feature type="compositionally biased region" description="Acidic residues" evidence="1">
    <location>
        <begin position="59"/>
        <end position="73"/>
    </location>
</feature>
<name>A0A6C0BT37_9ZZZZ</name>
<reference evidence="3" key="1">
    <citation type="journal article" date="2020" name="Nature">
        <title>Giant virus diversity and host interactions through global metagenomics.</title>
        <authorList>
            <person name="Schulz F."/>
            <person name="Roux S."/>
            <person name="Paez-Espino D."/>
            <person name="Jungbluth S."/>
            <person name="Walsh D.A."/>
            <person name="Denef V.J."/>
            <person name="McMahon K.D."/>
            <person name="Konstantinidis K.T."/>
            <person name="Eloe-Fadrosh E.A."/>
            <person name="Kyrpides N.C."/>
            <person name="Woyke T."/>
        </authorList>
    </citation>
    <scope>NUCLEOTIDE SEQUENCE</scope>
    <source>
        <strain evidence="3">GVMAG-M-3300018428-16</strain>
    </source>
</reference>
<evidence type="ECO:0000256" key="1">
    <source>
        <dbReference type="SAM" id="MobiDB-lite"/>
    </source>
</evidence>
<evidence type="ECO:0000256" key="2">
    <source>
        <dbReference type="SAM" id="Phobius"/>
    </source>
</evidence>
<keyword evidence="2" id="KW-0812">Transmembrane</keyword>
<accession>A0A6C0BT37</accession>
<organism evidence="3">
    <name type="scientific">viral metagenome</name>
    <dbReference type="NCBI Taxonomy" id="1070528"/>
    <lineage>
        <taxon>unclassified sequences</taxon>
        <taxon>metagenomes</taxon>
        <taxon>organismal metagenomes</taxon>
    </lineage>
</organism>
<feature type="compositionally biased region" description="Basic and acidic residues" evidence="1">
    <location>
        <begin position="110"/>
        <end position="119"/>
    </location>
</feature>
<dbReference type="EMBL" id="MN739233">
    <property type="protein sequence ID" value="QHS94784.1"/>
    <property type="molecule type" value="Genomic_DNA"/>
</dbReference>
<keyword evidence="2" id="KW-1133">Transmembrane helix</keyword>
<protein>
    <submittedName>
        <fullName evidence="3">Uncharacterized protein</fullName>
    </submittedName>
</protein>
<feature type="transmembrane region" description="Helical" evidence="2">
    <location>
        <begin position="6"/>
        <end position="34"/>
    </location>
</feature>
<proteinExistence type="predicted"/>
<feature type="region of interest" description="Disordered" evidence="1">
    <location>
        <begin position="50"/>
        <end position="144"/>
    </location>
</feature>